<comment type="caution">
    <text evidence="2">The sequence shown here is derived from an EMBL/GenBank/DDBJ whole genome shotgun (WGS) entry which is preliminary data.</text>
</comment>
<feature type="compositionally biased region" description="Polar residues" evidence="1">
    <location>
        <begin position="30"/>
        <end position="42"/>
    </location>
</feature>
<evidence type="ECO:0000313" key="2">
    <source>
        <dbReference type="EMBL" id="KAK9848836.1"/>
    </source>
</evidence>
<dbReference type="SUPFAM" id="SSF57938">
    <property type="entry name" value="DnaJ/Hsp40 cysteine-rich domain"/>
    <property type="match status" value="1"/>
</dbReference>
<protein>
    <submittedName>
        <fullName evidence="2">Uncharacterized protein</fullName>
    </submittedName>
</protein>
<evidence type="ECO:0000313" key="3">
    <source>
        <dbReference type="Proteomes" id="UP001485043"/>
    </source>
</evidence>
<proteinExistence type="predicted"/>
<sequence length="192" mass="20765">MHRAATLPSVPCLQAHSSQAPPRVSRTPCRCTSQNDQQEPQHQVSKLITARRQMLVFGGAALASIATSSEAMAAAGAATGASNTPVVCRECAGTGITPCDMCGGSGKWRALNRKRAADTYEFVECPQCFGRGLRVCGVCFGTGQRNVRGLLRRPEANLMVQRMQHGEIKPGEAQELLRQRREELDKEKVKTG</sequence>
<dbReference type="InterPro" id="IPR036410">
    <property type="entry name" value="HSP_DnaJ_Cys-rich_dom_sf"/>
</dbReference>
<reference evidence="2 3" key="1">
    <citation type="journal article" date="2024" name="Nat. Commun.">
        <title>Phylogenomics reveals the evolutionary origins of lichenization in chlorophyte algae.</title>
        <authorList>
            <person name="Puginier C."/>
            <person name="Libourel C."/>
            <person name="Otte J."/>
            <person name="Skaloud P."/>
            <person name="Haon M."/>
            <person name="Grisel S."/>
            <person name="Petersen M."/>
            <person name="Berrin J.G."/>
            <person name="Delaux P.M."/>
            <person name="Dal Grande F."/>
            <person name="Keller J."/>
        </authorList>
    </citation>
    <scope>NUCLEOTIDE SEQUENCE [LARGE SCALE GENOMIC DNA]</scope>
    <source>
        <strain evidence="2 3">SAG 2523</strain>
    </source>
</reference>
<dbReference type="PANTHER" id="PTHR15852:SF54">
    <property type="entry name" value="PROTEIN SSUH2 HOMOLOG"/>
    <property type="match status" value="1"/>
</dbReference>
<feature type="region of interest" description="Disordered" evidence="1">
    <location>
        <begin position="1"/>
        <end position="42"/>
    </location>
</feature>
<dbReference type="PANTHER" id="PTHR15852">
    <property type="entry name" value="PLASTID TRANSCRIPTIONALLY ACTIVE PROTEIN"/>
    <property type="match status" value="1"/>
</dbReference>
<accession>A0AAW1SNY2</accession>
<dbReference type="AlphaFoldDB" id="A0AAW1SNY2"/>
<dbReference type="Proteomes" id="UP001485043">
    <property type="component" value="Unassembled WGS sequence"/>
</dbReference>
<keyword evidence="3" id="KW-1185">Reference proteome</keyword>
<gene>
    <name evidence="2" type="ORF">WJX84_002875</name>
</gene>
<name>A0AAW1SNY2_9CHLO</name>
<dbReference type="EMBL" id="JALJOV010001378">
    <property type="protein sequence ID" value="KAK9848836.1"/>
    <property type="molecule type" value="Genomic_DNA"/>
</dbReference>
<evidence type="ECO:0000256" key="1">
    <source>
        <dbReference type="SAM" id="MobiDB-lite"/>
    </source>
</evidence>
<organism evidence="2 3">
    <name type="scientific">Apatococcus fuscideae</name>
    <dbReference type="NCBI Taxonomy" id="2026836"/>
    <lineage>
        <taxon>Eukaryota</taxon>
        <taxon>Viridiplantae</taxon>
        <taxon>Chlorophyta</taxon>
        <taxon>core chlorophytes</taxon>
        <taxon>Trebouxiophyceae</taxon>
        <taxon>Chlorellales</taxon>
        <taxon>Chlorellaceae</taxon>
        <taxon>Apatococcus</taxon>
    </lineage>
</organism>